<keyword evidence="1" id="KW-1133">Transmembrane helix</keyword>
<feature type="transmembrane region" description="Helical" evidence="1">
    <location>
        <begin position="82"/>
        <end position="102"/>
    </location>
</feature>
<keyword evidence="1" id="KW-0812">Transmembrane</keyword>
<gene>
    <name evidence="2" type="ORF">QOZ99_003469</name>
</gene>
<evidence type="ECO:0000256" key="1">
    <source>
        <dbReference type="SAM" id="Phobius"/>
    </source>
</evidence>
<evidence type="ECO:0000313" key="3">
    <source>
        <dbReference type="Proteomes" id="UP001235094"/>
    </source>
</evidence>
<keyword evidence="1" id="KW-0472">Membrane</keyword>
<dbReference type="RefSeq" id="WP_306891235.1">
    <property type="nucleotide sequence ID" value="NZ_JAUSVR010000013.1"/>
</dbReference>
<proteinExistence type="predicted"/>
<keyword evidence="3" id="KW-1185">Reference proteome</keyword>
<protein>
    <submittedName>
        <fullName evidence="2">Uncharacterized protein</fullName>
    </submittedName>
</protein>
<organism evidence="2 3">
    <name type="scientific">Ancylobacter amanitiformis</name>
    <dbReference type="NCBI Taxonomy" id="217069"/>
    <lineage>
        <taxon>Bacteria</taxon>
        <taxon>Pseudomonadati</taxon>
        <taxon>Pseudomonadota</taxon>
        <taxon>Alphaproteobacteria</taxon>
        <taxon>Hyphomicrobiales</taxon>
        <taxon>Xanthobacteraceae</taxon>
        <taxon>Ancylobacter</taxon>
    </lineage>
</organism>
<dbReference type="EMBL" id="JAUSVR010000013">
    <property type="protein sequence ID" value="MDQ0512559.1"/>
    <property type="molecule type" value="Genomic_DNA"/>
</dbReference>
<reference evidence="2 3" key="1">
    <citation type="submission" date="2023-07" db="EMBL/GenBank/DDBJ databases">
        <title>Genomic Encyclopedia of Type Strains, Phase IV (KMG-IV): sequencing the most valuable type-strain genomes for metagenomic binning, comparative biology and taxonomic classification.</title>
        <authorList>
            <person name="Goeker M."/>
        </authorList>
    </citation>
    <scope>NUCLEOTIDE SEQUENCE [LARGE SCALE GENOMIC DNA]</scope>
    <source>
        <strain evidence="2 3">DSM 15561</strain>
    </source>
</reference>
<sequence length="127" mass="14398">MMDEESVGTLRYRAWRMTALAILGFDAVFDTAQWQAIYYHCHLLECRWIDRISTLTGLVALLLMARFWIGNADRSSDFWSKCLSCSTVGAAAFLIFYGFGVAGEGPCPEWKTNCGGIWNVWPWMPGQ</sequence>
<comment type="caution">
    <text evidence="2">The sequence shown here is derived from an EMBL/GenBank/DDBJ whole genome shotgun (WGS) entry which is preliminary data.</text>
</comment>
<accession>A0ABU0LV66</accession>
<dbReference type="Proteomes" id="UP001235094">
    <property type="component" value="Unassembled WGS sequence"/>
</dbReference>
<feature type="transmembrane region" description="Helical" evidence="1">
    <location>
        <begin position="52"/>
        <end position="70"/>
    </location>
</feature>
<evidence type="ECO:0000313" key="2">
    <source>
        <dbReference type="EMBL" id="MDQ0512559.1"/>
    </source>
</evidence>
<name>A0ABU0LV66_9HYPH</name>